<dbReference type="OrthoDB" id="498204at2759"/>
<accession>A0A0F4ZCS8</accession>
<feature type="transmembrane region" description="Helical" evidence="1">
    <location>
        <begin position="7"/>
        <end position="24"/>
    </location>
</feature>
<comment type="caution">
    <text evidence="3">The sequence shown here is derived from an EMBL/GenBank/DDBJ whole genome shotgun (WGS) entry which is preliminary data.</text>
</comment>
<keyword evidence="1" id="KW-0472">Membrane</keyword>
<dbReference type="GO" id="GO:0005829">
    <property type="term" value="C:cytosol"/>
    <property type="evidence" value="ECO:0007669"/>
    <property type="project" value="GOC"/>
</dbReference>
<keyword evidence="1" id="KW-0812">Transmembrane</keyword>
<dbReference type="AlphaFoldDB" id="A0A0F4ZCS8"/>
<dbReference type="PANTHER" id="PTHR13847:SF150">
    <property type="entry name" value="OXIDOREDUCTASE TDA3-RELATED"/>
    <property type="match status" value="1"/>
</dbReference>
<dbReference type="Pfam" id="PF01266">
    <property type="entry name" value="DAO"/>
    <property type="match status" value="1"/>
</dbReference>
<evidence type="ECO:0000313" key="3">
    <source>
        <dbReference type="EMBL" id="KKA28404.1"/>
    </source>
</evidence>
<dbReference type="Gene3D" id="3.50.50.60">
    <property type="entry name" value="FAD/NAD(P)-binding domain"/>
    <property type="match status" value="1"/>
</dbReference>
<dbReference type="EMBL" id="LAEV01001332">
    <property type="protein sequence ID" value="KKA28404.1"/>
    <property type="molecule type" value="Genomic_DNA"/>
</dbReference>
<keyword evidence="4" id="KW-1185">Reference proteome</keyword>
<dbReference type="InterPro" id="IPR036188">
    <property type="entry name" value="FAD/NAD-bd_sf"/>
</dbReference>
<evidence type="ECO:0000259" key="2">
    <source>
        <dbReference type="Pfam" id="PF01266"/>
    </source>
</evidence>
<dbReference type="PANTHER" id="PTHR13847">
    <property type="entry name" value="SARCOSINE DEHYDROGENASE-RELATED"/>
    <property type="match status" value="1"/>
</dbReference>
<dbReference type="InterPro" id="IPR006076">
    <property type="entry name" value="FAD-dep_OxRdtase"/>
</dbReference>
<feature type="domain" description="FAD dependent oxidoreductase" evidence="2">
    <location>
        <begin position="7"/>
        <end position="402"/>
    </location>
</feature>
<protein>
    <recommendedName>
        <fullName evidence="2">FAD dependent oxidoreductase domain-containing protein</fullName>
    </recommendedName>
</protein>
<sequence length="424" mass="45494">MPGRRNIVIVGGGIIGSTTAYFLTRHPLYNRALHSITLLEASSVAAGSSGKAGGLLAEWAYPECITQLSYDLHARLASEHNGADKWGYRHIKCGTVRARVTQAMVDAQEITGDAAAAVVEGEAWQKLPKQDDKAKAKLTAANFPSDLDYIAPEAVSWWDAMDGNTAQVHPFHFTSSMAEMAASAGVSVLTRTKVTKLLYTADGASITGVEYTNRDDGSTVTISDATDVVVAAGPWTASLIPKAEITSVRAHSVVYNADVAAYAVFTGISLPQKWTPAHRRASGQKRRHARTVDPEVYARPFGEVYACGETDSRVPLPEFADAVQFDEAQCDDIVAYMGLISPQLRTASIKTKQACYLPQHSPMTGETDPLIGPSKTKGLFIAAGHTCWGIQNGPATGCLMAEYIFDGKTKSADVRALEPRKFGL</sequence>
<gene>
    <name evidence="3" type="ORF">TD95_000210</name>
</gene>
<dbReference type="GO" id="GO:0005770">
    <property type="term" value="C:late endosome"/>
    <property type="evidence" value="ECO:0007669"/>
    <property type="project" value="TreeGrafter"/>
</dbReference>
<keyword evidence="1" id="KW-1133">Transmembrane helix</keyword>
<organism evidence="3 4">
    <name type="scientific">Thielaviopsis punctulata</name>
    <dbReference type="NCBI Taxonomy" id="72032"/>
    <lineage>
        <taxon>Eukaryota</taxon>
        <taxon>Fungi</taxon>
        <taxon>Dikarya</taxon>
        <taxon>Ascomycota</taxon>
        <taxon>Pezizomycotina</taxon>
        <taxon>Sordariomycetes</taxon>
        <taxon>Hypocreomycetidae</taxon>
        <taxon>Microascales</taxon>
        <taxon>Ceratocystidaceae</taxon>
        <taxon>Thielaviopsis</taxon>
    </lineage>
</organism>
<reference evidence="3 4" key="1">
    <citation type="submission" date="2015-03" db="EMBL/GenBank/DDBJ databases">
        <authorList>
            <person name="Radwan O."/>
            <person name="Al-Naeli F.A."/>
            <person name="Rendon G.A."/>
            <person name="Fields C."/>
        </authorList>
    </citation>
    <scope>NUCLEOTIDE SEQUENCE [LARGE SCALE GENOMIC DNA]</scope>
    <source>
        <strain evidence="3">CR-DP1</strain>
    </source>
</reference>
<dbReference type="GO" id="GO:0042147">
    <property type="term" value="P:retrograde transport, endosome to Golgi"/>
    <property type="evidence" value="ECO:0007669"/>
    <property type="project" value="TreeGrafter"/>
</dbReference>
<dbReference type="SUPFAM" id="SSF51905">
    <property type="entry name" value="FAD/NAD(P)-binding domain"/>
    <property type="match status" value="1"/>
</dbReference>
<proteinExistence type="predicted"/>
<evidence type="ECO:0000256" key="1">
    <source>
        <dbReference type="SAM" id="Phobius"/>
    </source>
</evidence>
<dbReference type="Gene3D" id="3.30.9.10">
    <property type="entry name" value="D-Amino Acid Oxidase, subunit A, domain 2"/>
    <property type="match status" value="1"/>
</dbReference>
<name>A0A0F4ZCS8_9PEZI</name>
<evidence type="ECO:0000313" key="4">
    <source>
        <dbReference type="Proteomes" id="UP000033483"/>
    </source>
</evidence>
<dbReference type="Proteomes" id="UP000033483">
    <property type="component" value="Unassembled WGS sequence"/>
</dbReference>